<comment type="caution">
    <text evidence="14">The sequence shown here is derived from an EMBL/GenBank/DDBJ whole genome shotgun (WGS) entry which is preliminary data.</text>
</comment>
<feature type="transmembrane region" description="Helical" evidence="13">
    <location>
        <begin position="45"/>
        <end position="68"/>
    </location>
</feature>
<keyword evidence="7 13" id="KW-1133">Transmembrane helix</keyword>
<dbReference type="GO" id="GO:0015293">
    <property type="term" value="F:symporter activity"/>
    <property type="evidence" value="ECO:0007669"/>
    <property type="project" value="UniProtKB-KW"/>
</dbReference>
<proteinExistence type="inferred from homology"/>
<feature type="transmembrane region" description="Helical" evidence="13">
    <location>
        <begin position="152"/>
        <end position="173"/>
    </location>
</feature>
<reference evidence="15" key="1">
    <citation type="submission" date="2013-11" db="EMBL/GenBank/DDBJ databases">
        <authorList>
            <person name="Hoang H.T."/>
            <person name="Killian M.L."/>
            <person name="Madson D.M."/>
            <person name="Arruda P.H.E."/>
            <person name="Sun D."/>
            <person name="Schwartz K.J."/>
            <person name="Yoon K."/>
        </authorList>
    </citation>
    <scope>NUCLEOTIDE SEQUENCE [LARGE SCALE GENOMIC DNA]</scope>
    <source>
        <strain evidence="15">CDK2</strain>
    </source>
</reference>
<evidence type="ECO:0000256" key="2">
    <source>
        <dbReference type="ARBA" id="ARBA00006434"/>
    </source>
</evidence>
<dbReference type="Gene3D" id="1.20.1730.10">
    <property type="entry name" value="Sodium/glucose cotransporter"/>
    <property type="match status" value="1"/>
</dbReference>
<keyword evidence="3" id="KW-0813">Transport</keyword>
<keyword evidence="5 13" id="KW-0812">Transmembrane</keyword>
<evidence type="ECO:0000256" key="1">
    <source>
        <dbReference type="ARBA" id="ARBA00004651"/>
    </source>
</evidence>
<feature type="transmembrane region" description="Helical" evidence="13">
    <location>
        <begin position="185"/>
        <end position="203"/>
    </location>
</feature>
<dbReference type="InterPro" id="IPR050277">
    <property type="entry name" value="Sodium:Solute_Symporter"/>
</dbReference>
<feature type="transmembrane region" description="Helical" evidence="13">
    <location>
        <begin position="454"/>
        <end position="474"/>
    </location>
</feature>
<feature type="transmembrane region" description="Helical" evidence="13">
    <location>
        <begin position="264"/>
        <end position="288"/>
    </location>
</feature>
<dbReference type="PANTHER" id="PTHR48086:SF3">
    <property type="entry name" value="SODIUM_PROLINE SYMPORTER"/>
    <property type="match status" value="1"/>
</dbReference>
<evidence type="ECO:0000313" key="15">
    <source>
        <dbReference type="Proteomes" id="UP000050535"/>
    </source>
</evidence>
<evidence type="ECO:0000256" key="11">
    <source>
        <dbReference type="ARBA" id="ARBA00023201"/>
    </source>
</evidence>
<keyword evidence="8" id="KW-0915">Sodium</keyword>
<name>A0A0N8HZF7_9EURY</name>
<dbReference type="GO" id="GO:0005886">
    <property type="term" value="C:plasma membrane"/>
    <property type="evidence" value="ECO:0007669"/>
    <property type="project" value="UniProtKB-SubCell"/>
</dbReference>
<evidence type="ECO:0000256" key="7">
    <source>
        <dbReference type="ARBA" id="ARBA00022989"/>
    </source>
</evidence>
<gene>
    <name evidence="14" type="ORF">SY89_00092</name>
</gene>
<feature type="transmembrane region" description="Helical" evidence="13">
    <location>
        <begin position="74"/>
        <end position="93"/>
    </location>
</feature>
<evidence type="ECO:0000256" key="8">
    <source>
        <dbReference type="ARBA" id="ARBA00023053"/>
    </source>
</evidence>
<evidence type="ECO:0000256" key="3">
    <source>
        <dbReference type="ARBA" id="ARBA00022448"/>
    </source>
</evidence>
<dbReference type="GO" id="GO:0006814">
    <property type="term" value="P:sodium ion transport"/>
    <property type="evidence" value="ECO:0007669"/>
    <property type="project" value="UniProtKB-KW"/>
</dbReference>
<dbReference type="InterPro" id="IPR001734">
    <property type="entry name" value="Na/solute_symporter"/>
</dbReference>
<feature type="transmembrane region" description="Helical" evidence="13">
    <location>
        <begin position="122"/>
        <end position="140"/>
    </location>
</feature>
<comment type="subcellular location">
    <subcellularLocation>
        <location evidence="1">Cell membrane</location>
        <topology evidence="1">Multi-pass membrane protein</topology>
    </subcellularLocation>
</comment>
<comment type="similarity">
    <text evidence="2 12">Belongs to the sodium:solute symporter (SSF) (TC 2.A.21) family.</text>
</comment>
<keyword evidence="6" id="KW-0769">Symport</keyword>
<evidence type="ECO:0000256" key="10">
    <source>
        <dbReference type="ARBA" id="ARBA00023136"/>
    </source>
</evidence>
<feature type="transmembrane region" description="Helical" evidence="13">
    <location>
        <begin position="394"/>
        <end position="413"/>
    </location>
</feature>
<keyword evidence="9" id="KW-0406">Ion transport</keyword>
<dbReference type="OrthoDB" id="9779at2157"/>
<evidence type="ECO:0000313" key="14">
    <source>
        <dbReference type="EMBL" id="KPN29379.1"/>
    </source>
</evidence>
<evidence type="ECO:0000256" key="5">
    <source>
        <dbReference type="ARBA" id="ARBA00022692"/>
    </source>
</evidence>
<keyword evidence="11" id="KW-0739">Sodium transport</keyword>
<protein>
    <submittedName>
        <fullName evidence="14">Sodium/panthothenate symporter</fullName>
    </submittedName>
</protein>
<evidence type="ECO:0000256" key="12">
    <source>
        <dbReference type="RuleBase" id="RU362091"/>
    </source>
</evidence>
<dbReference type="PROSITE" id="PS50283">
    <property type="entry name" value="NA_SOLUT_SYMP_3"/>
    <property type="match status" value="1"/>
</dbReference>
<feature type="transmembrane region" description="Helical" evidence="13">
    <location>
        <begin position="425"/>
        <end position="448"/>
    </location>
</feature>
<dbReference type="Proteomes" id="UP000050535">
    <property type="component" value="Unassembled WGS sequence"/>
</dbReference>
<keyword evidence="15" id="KW-1185">Reference proteome</keyword>
<feature type="transmembrane region" description="Helical" evidence="13">
    <location>
        <begin position="368"/>
        <end position="388"/>
    </location>
</feature>
<dbReference type="RefSeq" id="WP_054582686.1">
    <property type="nucleotide sequence ID" value="NZ_LGUC01000001.1"/>
</dbReference>
<dbReference type="InterPro" id="IPR038377">
    <property type="entry name" value="Na/Glc_symporter_sf"/>
</dbReference>
<accession>A0A0N8HZF7</accession>
<evidence type="ECO:0000256" key="9">
    <source>
        <dbReference type="ARBA" id="ARBA00023065"/>
    </source>
</evidence>
<evidence type="ECO:0000256" key="13">
    <source>
        <dbReference type="SAM" id="Phobius"/>
    </source>
</evidence>
<dbReference type="AlphaFoldDB" id="A0A0N8HZF7"/>
<feature type="transmembrane region" description="Helical" evidence="13">
    <location>
        <begin position="6"/>
        <end position="24"/>
    </location>
</feature>
<evidence type="ECO:0000256" key="4">
    <source>
        <dbReference type="ARBA" id="ARBA00022475"/>
    </source>
</evidence>
<feature type="transmembrane region" description="Helical" evidence="13">
    <location>
        <begin position="223"/>
        <end position="244"/>
    </location>
</feature>
<evidence type="ECO:0000256" key="6">
    <source>
        <dbReference type="ARBA" id="ARBA00022847"/>
    </source>
</evidence>
<sequence>MALDPLIVGITVLYLLAVLAIGVWGTAETESTSDFLISGKRFGTWAVAFSAFASIMSGFGFIGGPGLFYSGGYAFLWIAIVAPLAFPISWFVLGKKMRLLAEVRDILTIPDAVYARYNSDTARVLTAVSVLLGVISYLAVQLKAMGFVLGEILGTTQLTAVLIATAIIAIYTVGGGMIAGVMTDLIQGGVMVAGSILVFFIALDWGGGLGQMSRDIAVNDPTFAGAFGSFPVMLALCWYFLFTIGNSGQPHMAHKLYMVRDVKLLKWGAPIAALSYFAASLMMLGIGIGVRASVETGALDALSNPDNAAPFFLTEFVSPLLAGIVFAAALGAIMSTSDAFINIGAANLARDIPVGLGIEYTSDSQELWAHRIGSAIIIIGSLGLAYYAEILVGLLGVVGWALFASALVPLLGIGLNWDGASREGAIASAVVALGSNLGLAVAGEFYGFSLPNSIVIGAFTLVLASITLIAVSFVTNSHARDAITEDIRKVVSV</sequence>
<keyword evidence="10 13" id="KW-0472">Membrane</keyword>
<dbReference type="PANTHER" id="PTHR48086">
    <property type="entry name" value="SODIUM/PROLINE SYMPORTER-RELATED"/>
    <property type="match status" value="1"/>
</dbReference>
<dbReference type="EMBL" id="LGUC01000001">
    <property type="protein sequence ID" value="KPN29379.1"/>
    <property type="molecule type" value="Genomic_DNA"/>
</dbReference>
<dbReference type="STRING" id="699431.SY89_00092"/>
<dbReference type="Pfam" id="PF00474">
    <property type="entry name" value="SSF"/>
    <property type="match status" value="1"/>
</dbReference>
<organism evidence="14 15">
    <name type="scientific">Halolamina pelagica</name>
    <dbReference type="NCBI Taxonomy" id="699431"/>
    <lineage>
        <taxon>Archaea</taxon>
        <taxon>Methanobacteriati</taxon>
        <taxon>Methanobacteriota</taxon>
        <taxon>Stenosarchaea group</taxon>
        <taxon>Halobacteria</taxon>
        <taxon>Halobacteriales</taxon>
        <taxon>Haloferacaceae</taxon>
    </lineage>
</organism>
<feature type="transmembrane region" description="Helical" evidence="13">
    <location>
        <begin position="308"/>
        <end position="333"/>
    </location>
</feature>
<keyword evidence="4" id="KW-1003">Cell membrane</keyword>